<sequence length="1074" mass="114669">MPLNKTGIAAVAMAALLISGSLCQRKATPVYVGCFVDRGPPNRDMQGLVGIAQLGPFRVNHVSQGIASRADMTVELCSEIGIYGGFRYMAVQSNSECSCDSSYVSWGPAPEFQCNQKCRGNSAQMCGGAWRNSIYENVYSSSIPGIRFRKFATSAAPKLVTTAAFAGSLGWDVKSSLDDCAVLCARSASCSSYRFNSSSGLCRLSSFATAISGEAGDFRVAGLVGIVQLGPFSVTYMAQAAVKRADMTVELSSEICVYGGFRHCMCGSSYCSWGPAPDSECSTSCSGNAGQICGGGFRNSIYENFQPTRSPINFRKFAASAAPPLVTTAAFAGSLGWDVKTQSRMQCAAFCARTASCSSYRFNSSSGLCHISSFATAFANETGDLVVVVAALLVSGSLCQRKATPAYVGCFVDQGHANRDMLGLVGIAQLGPFSISDRSQGLVIRSDMTVQLCYEICVYGGFRYFGVQHYSNCVCDSSYGSWGPTPESECSTSCSGNAGQICGGTLRNSIYENVHPLRLLTNFHKFAAFVAPPLVTTAEFAGSMGWERKAESLVDCADYCARTASCSSFRFNSSSGLCRLSSFATAFANETGDVSMQQCSRTALLSVAVAALLVSGSLCQRRATPVYVGCFRDRAAPSRDLRGLVGIAQLGPFSVTYMAQAAVKRADMTVQLCSEICVYGGFRYFGLQHFRHCMCGSSYGSSGPAPDSECSTSCSGNAGQICGGGFRNSIYENFQPTRSPINFRKFAASAAPPLVTTAAFAGSLGWDVKTQSRMQCAAFCARTASCSSYRFNSSSGLCRLSSFATAFANETGYINFRKFAASAAPPLVTTAAFAGSLGWDVKTQSRMKCTASCARTASCSSYRFNSSSGLCRLSSFATAFANETGYTAGTGLGGQLAALNSQQAMLAGLGILPQPLPHQIQPQTLKSQPQQVAKPLQAAAKLPIEHNGSQRGGSEYSAKLLTWLKAHRMHKYHDRLKKYSFDRLLNLDRADLEAEQFTQGAIKKLLGMLDRVREIREVKEVKEVREVKEVKEGQGGRGGQGGQEGQGSVRKVRESGEVKEVKEVREVRETGEVR</sequence>
<dbReference type="SMART" id="SM00473">
    <property type="entry name" value="PAN_AP"/>
    <property type="match status" value="4"/>
</dbReference>
<dbReference type="SUPFAM" id="SSF47769">
    <property type="entry name" value="SAM/Pointed domain"/>
    <property type="match status" value="1"/>
</dbReference>
<feature type="chain" id="PRO_5009321140" evidence="8">
    <location>
        <begin position="24"/>
        <end position="1074"/>
    </location>
</feature>
<keyword evidence="2" id="KW-0812">Transmembrane</keyword>
<reference evidence="11" key="1">
    <citation type="submission" date="2016-11" db="UniProtKB">
        <authorList>
            <consortium name="WormBaseParasite"/>
        </authorList>
    </citation>
    <scope>IDENTIFICATION</scope>
</reference>
<organism evidence="10 11">
    <name type="scientific">Macrostomum lignano</name>
    <dbReference type="NCBI Taxonomy" id="282301"/>
    <lineage>
        <taxon>Eukaryota</taxon>
        <taxon>Metazoa</taxon>
        <taxon>Spiralia</taxon>
        <taxon>Lophotrochozoa</taxon>
        <taxon>Platyhelminthes</taxon>
        <taxon>Rhabditophora</taxon>
        <taxon>Macrostomorpha</taxon>
        <taxon>Macrostomida</taxon>
        <taxon>Macrostomidae</taxon>
        <taxon>Macrostomum</taxon>
    </lineage>
</organism>
<proteinExistence type="predicted"/>
<evidence type="ECO:0000256" key="3">
    <source>
        <dbReference type="ARBA" id="ARBA00022729"/>
    </source>
</evidence>
<dbReference type="SMART" id="SM00321">
    <property type="entry name" value="WSC"/>
    <property type="match status" value="3"/>
</dbReference>
<evidence type="ECO:0000256" key="8">
    <source>
        <dbReference type="SAM" id="SignalP"/>
    </source>
</evidence>
<evidence type="ECO:0000256" key="4">
    <source>
        <dbReference type="ARBA" id="ARBA00022989"/>
    </source>
</evidence>
<feature type="domain" description="WSC" evidence="9">
    <location>
        <begin position="28"/>
        <end position="138"/>
    </location>
</feature>
<dbReference type="Gene3D" id="1.10.150.50">
    <property type="entry name" value="Transcription Factor, Ets-1"/>
    <property type="match status" value="1"/>
</dbReference>
<dbReference type="InterPro" id="IPR051836">
    <property type="entry name" value="Kremen_rcpt"/>
</dbReference>
<dbReference type="PROSITE" id="PS51212">
    <property type="entry name" value="WSC"/>
    <property type="match status" value="3"/>
</dbReference>
<dbReference type="Pfam" id="PF00024">
    <property type="entry name" value="PAN_1"/>
    <property type="match status" value="5"/>
</dbReference>
<accession>A0A1I8IQU1</accession>
<name>A0A1I8IQU1_9PLAT</name>
<dbReference type="Proteomes" id="UP000095280">
    <property type="component" value="Unplaced"/>
</dbReference>
<comment type="subcellular location">
    <subcellularLocation>
        <location evidence="1">Membrane</location>
        <topology evidence="1">Single-pass membrane protein</topology>
    </subcellularLocation>
</comment>
<dbReference type="InterPro" id="IPR003609">
    <property type="entry name" value="Pan_app"/>
</dbReference>
<keyword evidence="4" id="KW-1133">Transmembrane helix</keyword>
<evidence type="ECO:0000256" key="6">
    <source>
        <dbReference type="ARBA" id="ARBA00023180"/>
    </source>
</evidence>
<dbReference type="WBParaSite" id="maker-uti_cns_0015596-snap-gene-0.2-mRNA-1">
    <property type="protein sequence ID" value="maker-uti_cns_0015596-snap-gene-0.2-mRNA-1"/>
    <property type="gene ID" value="maker-uti_cns_0015596-snap-gene-0.2"/>
</dbReference>
<evidence type="ECO:0000256" key="7">
    <source>
        <dbReference type="SAM" id="MobiDB-lite"/>
    </source>
</evidence>
<feature type="compositionally biased region" description="Gly residues" evidence="7">
    <location>
        <begin position="1035"/>
        <end position="1045"/>
    </location>
</feature>
<evidence type="ECO:0000313" key="10">
    <source>
        <dbReference type="Proteomes" id="UP000095280"/>
    </source>
</evidence>
<dbReference type="PANTHER" id="PTHR24269">
    <property type="entry name" value="KREMEN PROTEIN"/>
    <property type="match status" value="1"/>
</dbReference>
<keyword evidence="5" id="KW-0472">Membrane</keyword>
<feature type="domain" description="WSC" evidence="9">
    <location>
        <begin position="404"/>
        <end position="514"/>
    </location>
</feature>
<evidence type="ECO:0000256" key="5">
    <source>
        <dbReference type="ARBA" id="ARBA00023136"/>
    </source>
</evidence>
<dbReference type="GO" id="GO:0005886">
    <property type="term" value="C:plasma membrane"/>
    <property type="evidence" value="ECO:0007669"/>
    <property type="project" value="TreeGrafter"/>
</dbReference>
<feature type="signal peptide" evidence="8">
    <location>
        <begin position="1"/>
        <end position="23"/>
    </location>
</feature>
<dbReference type="InterPro" id="IPR002889">
    <property type="entry name" value="WSC_carb-bd"/>
</dbReference>
<dbReference type="InterPro" id="IPR013761">
    <property type="entry name" value="SAM/pointed_sf"/>
</dbReference>
<protein>
    <submittedName>
        <fullName evidence="11">WSC domain-containing protein</fullName>
    </submittedName>
</protein>
<keyword evidence="10" id="KW-1185">Reference proteome</keyword>
<dbReference type="AlphaFoldDB" id="A0A1I8IQU1"/>
<dbReference type="PANTHER" id="PTHR24269:SF16">
    <property type="entry name" value="PROTEIN SLG1"/>
    <property type="match status" value="1"/>
</dbReference>
<feature type="region of interest" description="Disordered" evidence="7">
    <location>
        <begin position="1028"/>
        <end position="1057"/>
    </location>
</feature>
<feature type="domain" description="WSC" evidence="9">
    <location>
        <begin position="624"/>
        <end position="734"/>
    </location>
</feature>
<keyword evidence="3 8" id="KW-0732">Signal</keyword>
<keyword evidence="6" id="KW-0325">Glycoprotein</keyword>
<evidence type="ECO:0000259" key="9">
    <source>
        <dbReference type="PROSITE" id="PS51212"/>
    </source>
</evidence>
<evidence type="ECO:0000313" key="11">
    <source>
        <dbReference type="WBParaSite" id="maker-uti_cns_0015596-snap-gene-0.2-mRNA-1"/>
    </source>
</evidence>
<dbReference type="SUPFAM" id="SSF57414">
    <property type="entry name" value="Hairpin loop containing domain-like"/>
    <property type="match status" value="2"/>
</dbReference>
<evidence type="ECO:0000256" key="2">
    <source>
        <dbReference type="ARBA" id="ARBA00022692"/>
    </source>
</evidence>
<dbReference type="Gene3D" id="3.50.4.10">
    <property type="entry name" value="Hepatocyte Growth Factor"/>
    <property type="match status" value="1"/>
</dbReference>
<evidence type="ECO:0000256" key="1">
    <source>
        <dbReference type="ARBA" id="ARBA00004167"/>
    </source>
</evidence>
<dbReference type="Pfam" id="PF01822">
    <property type="entry name" value="WSC"/>
    <property type="match status" value="3"/>
</dbReference>